<dbReference type="AlphaFoldDB" id="A0AAD4TM41"/>
<evidence type="ECO:0000256" key="1">
    <source>
        <dbReference type="SAM" id="MobiDB-lite"/>
    </source>
</evidence>
<evidence type="ECO:0000313" key="2">
    <source>
        <dbReference type="EMBL" id="KAI4529416.1"/>
    </source>
</evidence>
<accession>A0AAD4TM41</accession>
<evidence type="ECO:0000313" key="3">
    <source>
        <dbReference type="Proteomes" id="UP001214576"/>
    </source>
</evidence>
<organism evidence="2 3">
    <name type="scientific">Ovis ammon polii</name>
    <dbReference type="NCBI Taxonomy" id="230172"/>
    <lineage>
        <taxon>Eukaryota</taxon>
        <taxon>Metazoa</taxon>
        <taxon>Chordata</taxon>
        <taxon>Craniata</taxon>
        <taxon>Vertebrata</taxon>
        <taxon>Euteleostomi</taxon>
        <taxon>Mammalia</taxon>
        <taxon>Eutheria</taxon>
        <taxon>Laurasiatheria</taxon>
        <taxon>Artiodactyla</taxon>
        <taxon>Ruminantia</taxon>
        <taxon>Pecora</taxon>
        <taxon>Bovidae</taxon>
        <taxon>Caprinae</taxon>
        <taxon>Ovis</taxon>
    </lineage>
</organism>
<dbReference type="EMBL" id="JAKZEL010000028">
    <property type="protein sequence ID" value="KAI4529416.1"/>
    <property type="molecule type" value="Genomic_DNA"/>
</dbReference>
<protein>
    <submittedName>
        <fullName evidence="2">Uncharacterized protein</fullName>
    </submittedName>
</protein>
<gene>
    <name evidence="2" type="ORF">MG293_020664</name>
</gene>
<reference evidence="2" key="1">
    <citation type="submission" date="2022-03" db="EMBL/GenBank/DDBJ databases">
        <title>Genomic analyses of argali, domestic sheep and their hybrids provide insights into chromosomal evolution, heterosis and genetic basis of agronomic traits.</title>
        <authorList>
            <person name="Li M."/>
        </authorList>
    </citation>
    <scope>NUCLEOTIDE SEQUENCE</scope>
    <source>
        <strain evidence="2">CAU-MHL-2022a</strain>
        <tissue evidence="2">Skin</tissue>
    </source>
</reference>
<proteinExistence type="predicted"/>
<feature type="compositionally biased region" description="Basic and acidic residues" evidence="1">
    <location>
        <begin position="45"/>
        <end position="56"/>
    </location>
</feature>
<feature type="compositionally biased region" description="Low complexity" evidence="1">
    <location>
        <begin position="57"/>
        <end position="71"/>
    </location>
</feature>
<dbReference type="Proteomes" id="UP001214576">
    <property type="component" value="Unassembled WGS sequence"/>
</dbReference>
<keyword evidence="3" id="KW-1185">Reference proteome</keyword>
<sequence>METRPAEVKGSGVTFLYPRAFRKKPCPLKEPVKRASRCHVTVQNSDRKEHTLRLRSLDPPSSVSDVPGSLPFSPGNDSHLLIPR</sequence>
<feature type="region of interest" description="Disordered" evidence="1">
    <location>
        <begin position="37"/>
        <end position="84"/>
    </location>
</feature>
<comment type="caution">
    <text evidence="2">The sequence shown here is derived from an EMBL/GenBank/DDBJ whole genome shotgun (WGS) entry which is preliminary data.</text>
</comment>
<name>A0AAD4TM41_OVIAM</name>